<evidence type="ECO:0000256" key="2">
    <source>
        <dbReference type="ARBA" id="ARBA00023125"/>
    </source>
</evidence>
<sequence length="241" mass="27173">MDYSAQPFAQVQPRRAVDAIMKQIRDRIQSNELRPGQKLPAERLLAEQMGVSRNTVREAIRMLEVSGLVTLKKGATGGAFLNDSNTAALSQNIRDGINLNQYDATDLIDVRLVLETYAVERACLHATDEEIDELAAIARQSKLAESSEPNYEQRLVLHMDFHRKLAAFAHNRVLEVLTEPLLEMTRQFHLKSGPAAGMETHELRARLVQEIQDRDPEAAKKILAEHFKALQDRLFAVTLHS</sequence>
<dbReference type="RefSeq" id="WP_310061113.1">
    <property type="nucleotide sequence ID" value="NZ_JAVDVQ010000025.1"/>
</dbReference>
<evidence type="ECO:0000256" key="3">
    <source>
        <dbReference type="ARBA" id="ARBA00023163"/>
    </source>
</evidence>
<keyword evidence="6" id="KW-1185">Reference proteome</keyword>
<dbReference type="InterPro" id="IPR011711">
    <property type="entry name" value="GntR_C"/>
</dbReference>
<proteinExistence type="predicted"/>
<dbReference type="EMBL" id="JAVDVQ010000025">
    <property type="protein sequence ID" value="MDR7084540.1"/>
    <property type="molecule type" value="Genomic_DNA"/>
</dbReference>
<dbReference type="Gene3D" id="1.20.120.530">
    <property type="entry name" value="GntR ligand-binding domain-like"/>
    <property type="match status" value="1"/>
</dbReference>
<dbReference type="Pfam" id="PF07729">
    <property type="entry name" value="FCD"/>
    <property type="match status" value="1"/>
</dbReference>
<dbReference type="InterPro" id="IPR036390">
    <property type="entry name" value="WH_DNA-bd_sf"/>
</dbReference>
<dbReference type="InterPro" id="IPR000524">
    <property type="entry name" value="Tscrpt_reg_HTH_GntR"/>
</dbReference>
<evidence type="ECO:0000256" key="1">
    <source>
        <dbReference type="ARBA" id="ARBA00023015"/>
    </source>
</evidence>
<dbReference type="SUPFAM" id="SSF48008">
    <property type="entry name" value="GntR ligand-binding domain-like"/>
    <property type="match status" value="1"/>
</dbReference>
<dbReference type="SMART" id="SM00345">
    <property type="entry name" value="HTH_GNTR"/>
    <property type="match status" value="1"/>
</dbReference>
<keyword evidence="3" id="KW-0804">Transcription</keyword>
<evidence type="ECO:0000313" key="6">
    <source>
        <dbReference type="Proteomes" id="UP001252243"/>
    </source>
</evidence>
<dbReference type="Proteomes" id="UP001252243">
    <property type="component" value="Unassembled WGS sequence"/>
</dbReference>
<keyword evidence="1" id="KW-0805">Transcription regulation</keyword>
<dbReference type="PANTHER" id="PTHR43537">
    <property type="entry name" value="TRANSCRIPTIONAL REGULATOR, GNTR FAMILY"/>
    <property type="match status" value="1"/>
</dbReference>
<evidence type="ECO:0000313" key="5">
    <source>
        <dbReference type="EMBL" id="MDR7084540.1"/>
    </source>
</evidence>
<name>A0ABU1UHD6_9MICC</name>
<accession>A0ABU1UHD6</accession>
<dbReference type="PRINTS" id="PR00035">
    <property type="entry name" value="HTHGNTR"/>
</dbReference>
<dbReference type="CDD" id="cd07377">
    <property type="entry name" value="WHTH_GntR"/>
    <property type="match status" value="1"/>
</dbReference>
<dbReference type="GO" id="GO:0003677">
    <property type="term" value="F:DNA binding"/>
    <property type="evidence" value="ECO:0007669"/>
    <property type="project" value="UniProtKB-KW"/>
</dbReference>
<dbReference type="SMART" id="SM00895">
    <property type="entry name" value="FCD"/>
    <property type="match status" value="1"/>
</dbReference>
<protein>
    <submittedName>
        <fullName evidence="5">DNA-binding FadR family transcriptional regulator</fullName>
    </submittedName>
</protein>
<reference evidence="5 6" key="1">
    <citation type="submission" date="2023-07" db="EMBL/GenBank/DDBJ databases">
        <title>Sorghum-associated microbial communities from plants grown in Nebraska, USA.</title>
        <authorList>
            <person name="Schachtman D."/>
        </authorList>
    </citation>
    <scope>NUCLEOTIDE SEQUENCE [LARGE SCALE GENOMIC DNA]</scope>
    <source>
        <strain evidence="5 6">BE167</strain>
    </source>
</reference>
<comment type="caution">
    <text evidence="5">The sequence shown here is derived from an EMBL/GenBank/DDBJ whole genome shotgun (WGS) entry which is preliminary data.</text>
</comment>
<feature type="domain" description="HTH gntR-type" evidence="4">
    <location>
        <begin position="14"/>
        <end position="84"/>
    </location>
</feature>
<dbReference type="Pfam" id="PF00392">
    <property type="entry name" value="GntR"/>
    <property type="match status" value="1"/>
</dbReference>
<organism evidence="5 6">
    <name type="scientific">Arthrobacter ginsengisoli</name>
    <dbReference type="NCBI Taxonomy" id="1356565"/>
    <lineage>
        <taxon>Bacteria</taxon>
        <taxon>Bacillati</taxon>
        <taxon>Actinomycetota</taxon>
        <taxon>Actinomycetes</taxon>
        <taxon>Micrococcales</taxon>
        <taxon>Micrococcaceae</taxon>
        <taxon>Arthrobacter</taxon>
    </lineage>
</organism>
<dbReference type="PANTHER" id="PTHR43537:SF5">
    <property type="entry name" value="UXU OPERON TRANSCRIPTIONAL REGULATOR"/>
    <property type="match status" value="1"/>
</dbReference>
<evidence type="ECO:0000259" key="4">
    <source>
        <dbReference type="PROSITE" id="PS50949"/>
    </source>
</evidence>
<dbReference type="InterPro" id="IPR008920">
    <property type="entry name" value="TF_FadR/GntR_C"/>
</dbReference>
<dbReference type="SUPFAM" id="SSF46785">
    <property type="entry name" value="Winged helix' DNA-binding domain"/>
    <property type="match status" value="1"/>
</dbReference>
<dbReference type="PROSITE" id="PS50949">
    <property type="entry name" value="HTH_GNTR"/>
    <property type="match status" value="1"/>
</dbReference>
<gene>
    <name evidence="5" type="ORF">J2X01_003851</name>
</gene>
<keyword evidence="2 5" id="KW-0238">DNA-binding</keyword>
<dbReference type="InterPro" id="IPR036388">
    <property type="entry name" value="WH-like_DNA-bd_sf"/>
</dbReference>
<dbReference type="Gene3D" id="1.10.10.10">
    <property type="entry name" value="Winged helix-like DNA-binding domain superfamily/Winged helix DNA-binding domain"/>
    <property type="match status" value="1"/>
</dbReference>